<proteinExistence type="predicted"/>
<accession>A0A914P0A6</accession>
<dbReference type="AlphaFoldDB" id="A0A914P0A6"/>
<reference evidence="2" key="1">
    <citation type="submission" date="2022-11" db="UniProtKB">
        <authorList>
            <consortium name="WormBaseParasite"/>
        </authorList>
    </citation>
    <scope>IDENTIFICATION</scope>
</reference>
<protein>
    <submittedName>
        <fullName evidence="2">Uncharacterized protein</fullName>
    </submittedName>
</protein>
<evidence type="ECO:0000313" key="1">
    <source>
        <dbReference type="Proteomes" id="UP000887578"/>
    </source>
</evidence>
<organism evidence="1 2">
    <name type="scientific">Panagrolaimus davidi</name>
    <dbReference type="NCBI Taxonomy" id="227884"/>
    <lineage>
        <taxon>Eukaryota</taxon>
        <taxon>Metazoa</taxon>
        <taxon>Ecdysozoa</taxon>
        <taxon>Nematoda</taxon>
        <taxon>Chromadorea</taxon>
        <taxon>Rhabditida</taxon>
        <taxon>Tylenchina</taxon>
        <taxon>Panagrolaimomorpha</taxon>
        <taxon>Panagrolaimoidea</taxon>
        <taxon>Panagrolaimidae</taxon>
        <taxon>Panagrolaimus</taxon>
    </lineage>
</organism>
<dbReference type="WBParaSite" id="PDA_v2.g11189.t1">
    <property type="protein sequence ID" value="PDA_v2.g11189.t1"/>
    <property type="gene ID" value="PDA_v2.g11189"/>
</dbReference>
<dbReference type="Proteomes" id="UP000887578">
    <property type="component" value="Unplaced"/>
</dbReference>
<sequence length="499" mass="57424">MGQHKKLFPPIPLDNRQDKNYILMVSPTTGPNRLKFMGIDVETNQIYGNELHDMENPEEWFNKQSFEEVKAAILNCFDTKHDKFSTNYGFREMLAKKLQSKKVPHYLTTPENFLSTLVLIAEGVEPKVGERLLTIGVMLHAFTAVELIRKENAYEIQRKKMVFIKDEKQWQRQKFQILGSTVPDKIVAASMAPTLVNAKFMRILKEKILKTSKNVTIIDDDVTSRIPRLINNLVEKIYDPDFTDYHITPSNHAEIAVSFEPKLSDAKDALIIAKECEPLPLKKSCIIPRTNAYFYVSFLNIDSGKYDVIKKAKFSTDECHRMKIKLIIDENNLPYLYQKEEMIPEIVKMASKLTSNGLYGKDLFLDFDEKEPTLLTALTKSCDQPVIKVSNLLQLLSMPPGAVRKYKKWNFAITKDSKNPLLIEFENSFGKPYKAAPQLLMLLILKQHIKAIKNETGVKPKKLGICLFKEFNENGRKNIETRFGEISKLLDIEFCFVEL</sequence>
<evidence type="ECO:0000313" key="2">
    <source>
        <dbReference type="WBParaSite" id="PDA_v2.g11189.t1"/>
    </source>
</evidence>
<name>A0A914P0A6_9BILA</name>
<keyword evidence="1" id="KW-1185">Reference proteome</keyword>